<keyword evidence="1" id="KW-1133">Transmembrane helix</keyword>
<proteinExistence type="predicted"/>
<dbReference type="InterPro" id="IPR011453">
    <property type="entry name" value="DUF1559"/>
</dbReference>
<keyword evidence="1" id="KW-0812">Transmembrane</keyword>
<gene>
    <name evidence="3" type="ORF">PZE19_13580</name>
</gene>
<feature type="domain" description="DUF1559" evidence="2">
    <location>
        <begin position="47"/>
        <end position="363"/>
    </location>
</feature>
<dbReference type="InterPro" id="IPR012902">
    <property type="entry name" value="N_methyl_site"/>
</dbReference>
<dbReference type="RefSeq" id="WP_277861166.1">
    <property type="nucleotide sequence ID" value="NZ_JARRAG010000002.1"/>
</dbReference>
<dbReference type="PANTHER" id="PTHR30093:SF2">
    <property type="entry name" value="TYPE II SECRETION SYSTEM PROTEIN H"/>
    <property type="match status" value="1"/>
</dbReference>
<dbReference type="InterPro" id="IPR045584">
    <property type="entry name" value="Pilin-like"/>
</dbReference>
<keyword evidence="4" id="KW-1185">Reference proteome</keyword>
<dbReference type="InterPro" id="IPR027558">
    <property type="entry name" value="Pre_pil_HX9DG_C"/>
</dbReference>
<feature type="transmembrane region" description="Helical" evidence="1">
    <location>
        <begin position="25"/>
        <end position="46"/>
    </location>
</feature>
<dbReference type="NCBIfam" id="TIGR02532">
    <property type="entry name" value="IV_pilin_GFxxxE"/>
    <property type="match status" value="1"/>
</dbReference>
<evidence type="ECO:0000259" key="2">
    <source>
        <dbReference type="Pfam" id="PF07596"/>
    </source>
</evidence>
<dbReference type="SUPFAM" id="SSF54523">
    <property type="entry name" value="Pili subunits"/>
    <property type="match status" value="1"/>
</dbReference>
<evidence type="ECO:0000256" key="1">
    <source>
        <dbReference type="SAM" id="Phobius"/>
    </source>
</evidence>
<dbReference type="Proteomes" id="UP001216907">
    <property type="component" value="Unassembled WGS sequence"/>
</dbReference>
<name>A0ABT6FB86_9BACT</name>
<keyword evidence="1" id="KW-0472">Membrane</keyword>
<comment type="caution">
    <text evidence="3">The sequence shown here is derived from an EMBL/GenBank/DDBJ whole genome shotgun (WGS) entry which is preliminary data.</text>
</comment>
<evidence type="ECO:0000313" key="4">
    <source>
        <dbReference type="Proteomes" id="UP001216907"/>
    </source>
</evidence>
<accession>A0ABT6FB86</accession>
<evidence type="ECO:0000313" key="3">
    <source>
        <dbReference type="EMBL" id="MDG3004814.1"/>
    </source>
</evidence>
<dbReference type="Gene3D" id="3.30.700.10">
    <property type="entry name" value="Glycoprotein, Type 4 Pilin"/>
    <property type="match status" value="1"/>
</dbReference>
<protein>
    <submittedName>
        <fullName evidence="3">DUF1559 domain-containing protein</fullName>
    </submittedName>
</protein>
<organism evidence="3 4">
    <name type="scientific">Paludisphaera mucosa</name>
    <dbReference type="NCBI Taxonomy" id="3030827"/>
    <lineage>
        <taxon>Bacteria</taxon>
        <taxon>Pseudomonadati</taxon>
        <taxon>Planctomycetota</taxon>
        <taxon>Planctomycetia</taxon>
        <taxon>Isosphaerales</taxon>
        <taxon>Isosphaeraceae</taxon>
        <taxon>Paludisphaera</taxon>
    </lineage>
</organism>
<dbReference type="EMBL" id="JARRAG010000002">
    <property type="protein sequence ID" value="MDG3004814.1"/>
    <property type="molecule type" value="Genomic_DNA"/>
</dbReference>
<dbReference type="NCBIfam" id="TIGR04294">
    <property type="entry name" value="pre_pil_HX9DG"/>
    <property type="match status" value="1"/>
</dbReference>
<dbReference type="PANTHER" id="PTHR30093">
    <property type="entry name" value="GENERAL SECRETION PATHWAY PROTEIN G"/>
    <property type="match status" value="1"/>
</dbReference>
<dbReference type="Pfam" id="PF07596">
    <property type="entry name" value="SBP_bac_10"/>
    <property type="match status" value="1"/>
</dbReference>
<dbReference type="PROSITE" id="PS00409">
    <property type="entry name" value="PROKAR_NTER_METHYL"/>
    <property type="match status" value="1"/>
</dbReference>
<dbReference type="Pfam" id="PF07963">
    <property type="entry name" value="N_methyl"/>
    <property type="match status" value="1"/>
</dbReference>
<sequence>MLLSERQGGLVRAASTRPARRGFTLIELLVVIAIIAVLIALLLPAVQSAREAARRISCTNNLKQVGLGLLNYESANGSFPPGALAYFLNGNIYSPTFYNNHGPSVHARILNYVEQAPLHNALNFAVSIFNAPDEDAMNLTVSRTVLTTYLCPSSTAPSWNFQGTSGPLLTVKAPGNSYFASTGSSLEFAGQQSGGPPNGPFQYVGTKGKVTTISGVSDGLSNTIAFGEWKIGTGTPAQKSIQDVVFVGTFPAGTRRNDGTLNMAHPALVNSFQTWLNDCASTWASGGGRQGKTTTLGEAWPLGLCGYTLGNVLLGPNSKYPNCNTNGGGTIMSPGVFGLSSFHPGGANILLLDGSVRFLKDSVSKPTVWALGSVAQGEIVTADSY</sequence>
<reference evidence="3 4" key="1">
    <citation type="submission" date="2023-03" db="EMBL/GenBank/DDBJ databases">
        <title>Paludisphaera mucosa sp. nov. a novel planctomycete from northern fen.</title>
        <authorList>
            <person name="Ivanova A."/>
        </authorList>
    </citation>
    <scope>NUCLEOTIDE SEQUENCE [LARGE SCALE GENOMIC DNA]</scope>
    <source>
        <strain evidence="3 4">Pla2</strain>
    </source>
</reference>